<name>A0AAQ0J604_9CHLA</name>
<protein>
    <submittedName>
        <fullName evidence="2">Uncharacterized protein</fullName>
    </submittedName>
</protein>
<feature type="transmembrane region" description="Helical" evidence="1">
    <location>
        <begin position="162"/>
        <end position="179"/>
    </location>
</feature>
<proteinExistence type="predicted"/>
<evidence type="ECO:0000256" key="1">
    <source>
        <dbReference type="SAM" id="Phobius"/>
    </source>
</evidence>
<feature type="transmembrane region" description="Helical" evidence="1">
    <location>
        <begin position="53"/>
        <end position="77"/>
    </location>
</feature>
<dbReference type="EMBL" id="CP063185">
    <property type="protein sequence ID" value="QYC74351.1"/>
    <property type="molecule type" value="Genomic_DNA"/>
</dbReference>
<dbReference type="AlphaFoldDB" id="A0AAQ0J604"/>
<reference evidence="2" key="1">
    <citation type="journal article" date="2021" name="Front. Microbiol.">
        <title>Generation of Tetracycline and Rifamycin Resistant Chlamydia Suis Recombinants.</title>
        <authorList>
            <person name="Marti H."/>
            <person name="Bommana S."/>
            <person name="Read T.D."/>
            <person name="Pesch T."/>
            <person name="Prahauser B."/>
            <person name="Dean D."/>
            <person name="Borel N."/>
        </authorList>
    </citation>
    <scope>NUCLEOTIDE SEQUENCE</scope>
    <source>
        <strain evidence="2">208.1</strain>
    </source>
</reference>
<feature type="transmembrane region" description="Helical" evidence="1">
    <location>
        <begin position="83"/>
        <end position="105"/>
    </location>
</feature>
<keyword evidence="1" id="KW-1133">Transmembrane helix</keyword>
<keyword evidence="1" id="KW-0472">Membrane</keyword>
<evidence type="ECO:0000313" key="3">
    <source>
        <dbReference type="Proteomes" id="UP000825134"/>
    </source>
</evidence>
<keyword evidence="1" id="KW-0812">Transmembrane</keyword>
<dbReference type="RefSeq" id="WP_219664390.1">
    <property type="nucleotide sequence ID" value="NZ_CP063064.1"/>
</dbReference>
<organism evidence="2 3">
    <name type="scientific">Chlamydia suis</name>
    <dbReference type="NCBI Taxonomy" id="83559"/>
    <lineage>
        <taxon>Bacteria</taxon>
        <taxon>Pseudomonadati</taxon>
        <taxon>Chlamydiota</taxon>
        <taxon>Chlamydiia</taxon>
        <taxon>Chlamydiales</taxon>
        <taxon>Chlamydiaceae</taxon>
        <taxon>Chlamydia/Chlamydophila group</taxon>
        <taxon>Chlamydia</taxon>
    </lineage>
</organism>
<sequence length="575" mass="60398">MVSKVPGNSEPIDVQALSNLPPIQNQDSKPSAPIISVLEGDVAKSGQTLKHSAGLIAGIVVLGVALAVVAVALTVLAPGVPQAIVLAIAFSGLSVGGVTTLRSLINGVKTLVAPKMTVKQRAKSAALLGAGLTGAGLVLKLGSSYVPGGYGSALGKFGDISYGRGSGAFFAGFAHYLYVHFFQSKKAAAGAELTPEEMLIEGAKIRKITKGLILLGTGFAFLGISLAVVGTLVVTGGAATALIVLAPPLISLGISLIISNMLHTTLGQWRAFAKAQQEQDLLVDTKLKNIAQADFHHEIEGNVGITASENSHTPPAIERLSEKEIDDALSLTKKQKRILALSGLLLVAGITCTVLAGFGGFPIVQVLLLSSIGGAISSSAVPMVASGIVLVAHQLKARLQISLAKRREARLKARMMNEMFEHEGRTILLSKKEKDETWKFAGKSVILQTEKAIRQYVNCANKEEKFQSIIVATMILLAGLGVLALTLIPGVAPITGGILAIGGVLLGISITLYLQRFINWLHQQLVKLRNHIQHRQSIIVQGAAACDFDAEDIIVDLVADSFEFDGDSFVESMEA</sequence>
<gene>
    <name evidence="2" type="ORF">INQ84_04585</name>
</gene>
<feature type="transmembrane region" description="Helical" evidence="1">
    <location>
        <begin position="240"/>
        <end position="262"/>
    </location>
</feature>
<accession>A0AAQ0J604</accession>
<feature type="transmembrane region" description="Helical" evidence="1">
    <location>
        <begin position="469"/>
        <end position="488"/>
    </location>
</feature>
<evidence type="ECO:0000313" key="2">
    <source>
        <dbReference type="EMBL" id="QYC74351.1"/>
    </source>
</evidence>
<feature type="transmembrane region" description="Helical" evidence="1">
    <location>
        <begin position="494"/>
        <end position="514"/>
    </location>
</feature>
<dbReference type="Proteomes" id="UP000825134">
    <property type="component" value="Chromosome"/>
</dbReference>
<feature type="transmembrane region" description="Helical" evidence="1">
    <location>
        <begin position="338"/>
        <end position="361"/>
    </location>
</feature>
<feature type="transmembrane region" description="Helical" evidence="1">
    <location>
        <begin position="125"/>
        <end position="142"/>
    </location>
</feature>
<feature type="transmembrane region" description="Helical" evidence="1">
    <location>
        <begin position="367"/>
        <end position="392"/>
    </location>
</feature>
<feature type="transmembrane region" description="Helical" evidence="1">
    <location>
        <begin position="212"/>
        <end position="234"/>
    </location>
</feature>